<dbReference type="EMBL" id="JAJHUN010000009">
    <property type="protein sequence ID" value="KAJ4150309.1"/>
    <property type="molecule type" value="Genomic_DNA"/>
</dbReference>
<gene>
    <name evidence="1" type="ORF">LMH87_011063</name>
</gene>
<proteinExistence type="predicted"/>
<name>A0A9W8Q985_AKAMU</name>
<dbReference type="GeneID" id="80898222"/>
<reference evidence="1" key="1">
    <citation type="journal article" date="2023" name="Access Microbiol">
        <title>De-novo genome assembly for Akanthomyces muscarius, a biocontrol agent of insect agricultural pests.</title>
        <authorList>
            <person name="Erdos Z."/>
            <person name="Studholme D.J."/>
            <person name="Raymond B."/>
            <person name="Sharma M."/>
        </authorList>
    </citation>
    <scope>NUCLEOTIDE SEQUENCE</scope>
    <source>
        <strain evidence="1">Ve6</strain>
    </source>
</reference>
<evidence type="ECO:0000313" key="1">
    <source>
        <dbReference type="EMBL" id="KAJ4150309.1"/>
    </source>
</evidence>
<dbReference type="KEGG" id="amus:LMH87_011063"/>
<sequence length="69" mass="7349">MHSGKLIYELRCMQGSVVEILQVLGIDSVIKGRVLSASPSPSLCHHNFCQIGAFICSHVPQASSTAVPV</sequence>
<dbReference type="RefSeq" id="XP_056052023.1">
    <property type="nucleotide sequence ID" value="XM_056200143.1"/>
</dbReference>
<comment type="caution">
    <text evidence="1">The sequence shown here is derived from an EMBL/GenBank/DDBJ whole genome shotgun (WGS) entry which is preliminary data.</text>
</comment>
<dbReference type="Proteomes" id="UP001144673">
    <property type="component" value="Chromosome 4"/>
</dbReference>
<dbReference type="AlphaFoldDB" id="A0A9W8Q985"/>
<protein>
    <submittedName>
        <fullName evidence="1">Uncharacterized protein</fullName>
    </submittedName>
</protein>
<evidence type="ECO:0000313" key="2">
    <source>
        <dbReference type="Proteomes" id="UP001144673"/>
    </source>
</evidence>
<keyword evidence="2" id="KW-1185">Reference proteome</keyword>
<organism evidence="1 2">
    <name type="scientific">Akanthomyces muscarius</name>
    <name type="common">Entomopathogenic fungus</name>
    <name type="synonym">Lecanicillium muscarium</name>
    <dbReference type="NCBI Taxonomy" id="2231603"/>
    <lineage>
        <taxon>Eukaryota</taxon>
        <taxon>Fungi</taxon>
        <taxon>Dikarya</taxon>
        <taxon>Ascomycota</taxon>
        <taxon>Pezizomycotina</taxon>
        <taxon>Sordariomycetes</taxon>
        <taxon>Hypocreomycetidae</taxon>
        <taxon>Hypocreales</taxon>
        <taxon>Cordycipitaceae</taxon>
        <taxon>Akanthomyces</taxon>
    </lineage>
</organism>
<accession>A0A9W8Q985</accession>